<dbReference type="InterPro" id="IPR056030">
    <property type="entry name" value="DUF7611"/>
</dbReference>
<feature type="region of interest" description="Disordered" evidence="1">
    <location>
        <begin position="427"/>
        <end position="476"/>
    </location>
</feature>
<feature type="region of interest" description="Disordered" evidence="1">
    <location>
        <begin position="1"/>
        <end position="59"/>
    </location>
</feature>
<feature type="region of interest" description="Disordered" evidence="1">
    <location>
        <begin position="1294"/>
        <end position="1314"/>
    </location>
</feature>
<dbReference type="InterPro" id="IPR056032">
    <property type="entry name" value="DUF7613"/>
</dbReference>
<dbReference type="InterPro" id="IPR056031">
    <property type="entry name" value="DUF7612"/>
</dbReference>
<evidence type="ECO:0000313" key="6">
    <source>
        <dbReference type="EMBL" id="KAF2669252.1"/>
    </source>
</evidence>
<evidence type="ECO:0000256" key="1">
    <source>
        <dbReference type="SAM" id="MobiDB-lite"/>
    </source>
</evidence>
<feature type="compositionally biased region" description="Polar residues" evidence="1">
    <location>
        <begin position="80"/>
        <end position="90"/>
    </location>
</feature>
<organism evidence="6 7">
    <name type="scientific">Microthyrium microscopicum</name>
    <dbReference type="NCBI Taxonomy" id="703497"/>
    <lineage>
        <taxon>Eukaryota</taxon>
        <taxon>Fungi</taxon>
        <taxon>Dikarya</taxon>
        <taxon>Ascomycota</taxon>
        <taxon>Pezizomycotina</taxon>
        <taxon>Dothideomycetes</taxon>
        <taxon>Dothideomycetes incertae sedis</taxon>
        <taxon>Microthyriales</taxon>
        <taxon>Microthyriaceae</taxon>
        <taxon>Microthyrium</taxon>
    </lineage>
</organism>
<dbReference type="Pfam" id="PF24586">
    <property type="entry name" value="DUF7611"/>
    <property type="match status" value="1"/>
</dbReference>
<dbReference type="OrthoDB" id="4356615at2759"/>
<evidence type="ECO:0000259" key="2">
    <source>
        <dbReference type="Pfam" id="PF24586"/>
    </source>
</evidence>
<accession>A0A6A6UAP6</accession>
<feature type="compositionally biased region" description="Low complexity" evidence="1">
    <location>
        <begin position="347"/>
        <end position="359"/>
    </location>
</feature>
<reference evidence="6" key="1">
    <citation type="journal article" date="2020" name="Stud. Mycol.">
        <title>101 Dothideomycetes genomes: a test case for predicting lifestyles and emergence of pathogens.</title>
        <authorList>
            <person name="Haridas S."/>
            <person name="Albert R."/>
            <person name="Binder M."/>
            <person name="Bloem J."/>
            <person name="Labutti K."/>
            <person name="Salamov A."/>
            <person name="Andreopoulos B."/>
            <person name="Baker S."/>
            <person name="Barry K."/>
            <person name="Bills G."/>
            <person name="Bluhm B."/>
            <person name="Cannon C."/>
            <person name="Castanera R."/>
            <person name="Culley D."/>
            <person name="Daum C."/>
            <person name="Ezra D."/>
            <person name="Gonzalez J."/>
            <person name="Henrissat B."/>
            <person name="Kuo A."/>
            <person name="Liang C."/>
            <person name="Lipzen A."/>
            <person name="Lutzoni F."/>
            <person name="Magnuson J."/>
            <person name="Mondo S."/>
            <person name="Nolan M."/>
            <person name="Ohm R."/>
            <person name="Pangilinan J."/>
            <person name="Park H.-J."/>
            <person name="Ramirez L."/>
            <person name="Alfaro M."/>
            <person name="Sun H."/>
            <person name="Tritt A."/>
            <person name="Yoshinaga Y."/>
            <person name="Zwiers L.-H."/>
            <person name="Turgeon B."/>
            <person name="Goodwin S."/>
            <person name="Spatafora J."/>
            <person name="Crous P."/>
            <person name="Grigoriev I."/>
        </authorList>
    </citation>
    <scope>NUCLEOTIDE SEQUENCE</scope>
    <source>
        <strain evidence="6">CBS 115976</strain>
    </source>
</reference>
<protein>
    <submittedName>
        <fullName evidence="6">Uncharacterized protein</fullName>
    </submittedName>
</protein>
<dbReference type="Proteomes" id="UP000799302">
    <property type="component" value="Unassembled WGS sequence"/>
</dbReference>
<evidence type="ECO:0000259" key="5">
    <source>
        <dbReference type="Pfam" id="PF24589"/>
    </source>
</evidence>
<feature type="compositionally biased region" description="Basic and acidic residues" evidence="1">
    <location>
        <begin position="173"/>
        <end position="190"/>
    </location>
</feature>
<feature type="region of interest" description="Disordered" evidence="1">
    <location>
        <begin position="74"/>
        <end position="408"/>
    </location>
</feature>
<feature type="domain" description="DUF7614" evidence="5">
    <location>
        <begin position="1149"/>
        <end position="1293"/>
    </location>
</feature>
<keyword evidence="7" id="KW-1185">Reference proteome</keyword>
<proteinExistence type="predicted"/>
<dbReference type="Pfam" id="PF24589">
    <property type="entry name" value="DUF7614"/>
    <property type="match status" value="1"/>
</dbReference>
<feature type="domain" description="DUF7611" evidence="2">
    <location>
        <begin position="695"/>
        <end position="849"/>
    </location>
</feature>
<dbReference type="EMBL" id="MU004235">
    <property type="protein sequence ID" value="KAF2669252.1"/>
    <property type="molecule type" value="Genomic_DNA"/>
</dbReference>
<feature type="compositionally biased region" description="Basic and acidic residues" evidence="1">
    <location>
        <begin position="13"/>
        <end position="28"/>
    </location>
</feature>
<dbReference type="Pfam" id="PF24587">
    <property type="entry name" value="DUF7612"/>
    <property type="match status" value="1"/>
</dbReference>
<evidence type="ECO:0000259" key="3">
    <source>
        <dbReference type="Pfam" id="PF24587"/>
    </source>
</evidence>
<feature type="domain" description="DUF7612" evidence="3">
    <location>
        <begin position="853"/>
        <end position="983"/>
    </location>
</feature>
<sequence>MADDKHHHGVSKFLKERWRSKSNPDEPKNLPAGTGQNLDDFLRPSNSTTTPRTRPVVPLAPKIDIAAAQRWAGNSAELKSGNNGMQTPSSLKARGSQKKPRRPNLTVTFSTAHDIIGEGGEECDDPTSTISMQRSKGYRSSLRRKPVAPGVPDENQAGRSTGTPPPGARPAPSRHDDDMHPGFGAKRDANDAAAIAYRQLVGDNPEDPPPENPFDDFVPKLLKRTPTGFQGRNASGDSRHRQGSMSSMYSDEGSAEGSPATGRPPASENPFKLPEFSSFKDDSPLDFSSKFDSPKRSDTHHSARSPVEVHDKIQRMRQEEGRVLHQNARRSIIELAEDNPIAPQQNPRARAPSASSAESDQIYDMYQSYSPQQDRQRSPEKSRNAPPPPMTSAPPPPRGPPIQREPRLPVLPDTYQVPIQPVATPANIRHDLTPEPQMRQQPLPVRSAPGPLPIPGPGAQRDATTSKPLPSPLSIPGKDNDYFNGARAPEPQSVASVYNNQSTRNMHDYKTPATATSMKTPASAFSQMALEDFGNRCSHMKGVFRLQAEFEKPMSEYTASQWLRAAAWWFVKGRNGLEQLIRGRPASREGTPASARPQELLQQPHVDLAKCWWILTEILSTHKQLPPAMEPGMPYNARATAAASAGDMKSAEFFDGCDILNANLKGVVSSMNKNRMMPPTNALIAGQDQTIWIPYPPFAPDVLPILSGSRSRSLTGGAPTQVFDPLSVMGVADTKSDFAYYRWFVKVSIGSMDDLSEQVTLLCLFSVMRTRNEWHPKVAICTQKELVTICITGDRKVGPSWEDVKWSEQDNSLQIKLANGYLMNAQLNEADYRTFVSMYQKAFAVQTSLFPLDDEHITFEASIYEFQYTDTIRPPVFPMERMKRCRVRLLGKTETRADTAGTRVFYRGQRIMITTSPKNRTLASVSHDLSVQYPVILEMLTETLPTGESLPAMALHVKEEHRDTTLFMVFGQLSDRQMMYSALGQSDLNQDESQYAALRLKKLSIEPAIDVEMKGPHNPLGRMQWQEITVINKDPRSPDNDFGQTVQSDSLRIVAQGAGGTITDRINVGPGELRLRLANDGTPTVTVLRQAQDDCSMTFDRRVAPFTPEQAEELHHAVYIYPTKRTFTFFNLMDLHAFQAAITSFVVKFDSLARSFTISRRRPVTALSKHKRLDAALTRIQVVSFDNDRQVQLLAFFNDDVSWADSLGFVLKGVDVFERYNGVKHGAGQSGVRIVDAKFCLPKSERRKGGQRSEDIDRPFLCLDMPEYPGENDDIWIGFDEDEERERFLAALPAPATAPSRGMSSILRGRGGSG</sequence>
<gene>
    <name evidence="6" type="ORF">BT63DRAFT_479117</name>
</gene>
<feature type="compositionally biased region" description="Pro residues" evidence="1">
    <location>
        <begin position="385"/>
        <end position="400"/>
    </location>
</feature>
<evidence type="ECO:0000259" key="4">
    <source>
        <dbReference type="Pfam" id="PF24588"/>
    </source>
</evidence>
<dbReference type="InterPro" id="IPR056033">
    <property type="entry name" value="DUF7614"/>
</dbReference>
<feature type="compositionally biased region" description="Basic and acidic residues" evidence="1">
    <location>
        <begin position="292"/>
        <end position="323"/>
    </location>
</feature>
<evidence type="ECO:0000313" key="7">
    <source>
        <dbReference type="Proteomes" id="UP000799302"/>
    </source>
</evidence>
<feature type="compositionally biased region" description="Basic and acidic residues" evidence="1">
    <location>
        <begin position="374"/>
        <end position="383"/>
    </location>
</feature>
<dbReference type="Pfam" id="PF24588">
    <property type="entry name" value="DUF7613"/>
    <property type="match status" value="1"/>
</dbReference>
<feature type="compositionally biased region" description="Polar residues" evidence="1">
    <location>
        <begin position="227"/>
        <end position="236"/>
    </location>
</feature>
<feature type="domain" description="DUF7613" evidence="4">
    <location>
        <begin position="990"/>
        <end position="1143"/>
    </location>
</feature>
<feature type="compositionally biased region" description="Low complexity" evidence="1">
    <location>
        <begin position="43"/>
        <end position="57"/>
    </location>
</feature>
<name>A0A6A6UAP6_9PEZI</name>